<dbReference type="Pfam" id="PF25954">
    <property type="entry name" value="Beta-barrel_RND_2"/>
    <property type="match status" value="1"/>
</dbReference>
<dbReference type="Gene3D" id="2.40.50.100">
    <property type="match status" value="1"/>
</dbReference>
<protein>
    <submittedName>
        <fullName evidence="3">Efflux RND transporter periplasmic adaptor subunit</fullName>
    </submittedName>
</protein>
<evidence type="ECO:0000259" key="2">
    <source>
        <dbReference type="Pfam" id="PF25973"/>
    </source>
</evidence>
<dbReference type="PANTHER" id="PTHR30469">
    <property type="entry name" value="MULTIDRUG RESISTANCE PROTEIN MDTA"/>
    <property type="match status" value="1"/>
</dbReference>
<dbReference type="Proteomes" id="UP001204376">
    <property type="component" value="Unassembled WGS sequence"/>
</dbReference>
<dbReference type="Gene3D" id="2.40.30.170">
    <property type="match status" value="1"/>
</dbReference>
<accession>A0ABT1T3H3</accession>
<comment type="caution">
    <text evidence="3">The sequence shown here is derived from an EMBL/GenBank/DDBJ whole genome shotgun (WGS) entry which is preliminary data.</text>
</comment>
<evidence type="ECO:0000313" key="3">
    <source>
        <dbReference type="EMBL" id="MCQ6959155.1"/>
    </source>
</evidence>
<proteinExistence type="predicted"/>
<keyword evidence="4" id="KW-1185">Reference proteome</keyword>
<dbReference type="InterPro" id="IPR058647">
    <property type="entry name" value="BSH_CzcB-like"/>
</dbReference>
<evidence type="ECO:0000313" key="4">
    <source>
        <dbReference type="Proteomes" id="UP001204376"/>
    </source>
</evidence>
<evidence type="ECO:0000259" key="1">
    <source>
        <dbReference type="Pfam" id="PF25954"/>
    </source>
</evidence>
<dbReference type="InterPro" id="IPR058792">
    <property type="entry name" value="Beta-barrel_RND_2"/>
</dbReference>
<dbReference type="EMBL" id="JANHOH010000002">
    <property type="protein sequence ID" value="MCQ6959155.1"/>
    <property type="molecule type" value="Genomic_DNA"/>
</dbReference>
<gene>
    <name evidence="3" type="ORF">NPE20_14355</name>
</gene>
<organism evidence="3 4">
    <name type="scientific">Mucilaginibacter aquariorum</name>
    <dbReference type="NCBI Taxonomy" id="2967225"/>
    <lineage>
        <taxon>Bacteria</taxon>
        <taxon>Pseudomonadati</taxon>
        <taxon>Bacteroidota</taxon>
        <taxon>Sphingobacteriia</taxon>
        <taxon>Sphingobacteriales</taxon>
        <taxon>Sphingobacteriaceae</taxon>
        <taxon>Mucilaginibacter</taxon>
    </lineage>
</organism>
<sequence>MKLVNYAIPLVFLISACSNKKEHTQAVIHDLTVSLYASANVKAKDQYTVISTVPGIIKQINVQPGDLVKAGDVLFVLESREATLNAANARQVLDFSLSNSQANSEQLQEALFEVQAAKDKYRLDSAFYGRQKNLWKQNIGTLLDFDQRQLAFTTSKINYDVAVKHLTQLKKKLKNDLELSRINYLITQKRATDYLIKSEIDGKAFDAIKNKGELVTTQTALGILGKPDQFYLEMNVDENDITGVKPGQLVEITMDSYKGLLFRGRVSKIYPIMDERSRTFNVEAVFSDPPAKLYPNLTAEVNIIVSVKRRALLIPRSFLDKDNCVWLKGDIKKKVITGALDEKNVEILHGLNPQETIYKPY</sequence>
<dbReference type="RefSeq" id="WP_256539343.1">
    <property type="nucleotide sequence ID" value="NZ_JANHOH010000002.1"/>
</dbReference>
<dbReference type="Pfam" id="PF25973">
    <property type="entry name" value="BSH_CzcB"/>
    <property type="match status" value="1"/>
</dbReference>
<dbReference type="SUPFAM" id="SSF111369">
    <property type="entry name" value="HlyD-like secretion proteins"/>
    <property type="match status" value="1"/>
</dbReference>
<dbReference type="PROSITE" id="PS51257">
    <property type="entry name" value="PROKAR_LIPOPROTEIN"/>
    <property type="match status" value="1"/>
</dbReference>
<feature type="domain" description="CzcB-like barrel-sandwich hybrid" evidence="2">
    <location>
        <begin position="48"/>
        <end position="219"/>
    </location>
</feature>
<name>A0ABT1T3H3_9SPHI</name>
<feature type="domain" description="CusB-like beta-barrel" evidence="1">
    <location>
        <begin position="232"/>
        <end position="303"/>
    </location>
</feature>
<reference evidence="3 4" key="1">
    <citation type="submission" date="2022-07" db="EMBL/GenBank/DDBJ databases">
        <title>Mucilaginibacter sp. JC4.</title>
        <authorList>
            <person name="Le V."/>
            <person name="Ko S.-R."/>
            <person name="Ahn C.-Y."/>
            <person name="Oh H.-M."/>
        </authorList>
    </citation>
    <scope>NUCLEOTIDE SEQUENCE [LARGE SCALE GENOMIC DNA]</scope>
    <source>
        <strain evidence="3 4">JC4</strain>
    </source>
</reference>